<reference evidence="2" key="1">
    <citation type="journal article" date="2009" name="Rice">
        <title>De Novo Next Generation Sequencing of Plant Genomes.</title>
        <authorList>
            <person name="Rounsley S."/>
            <person name="Marri P.R."/>
            <person name="Yu Y."/>
            <person name="He R."/>
            <person name="Sisneros N."/>
            <person name="Goicoechea J.L."/>
            <person name="Lee S.J."/>
            <person name="Angelova A."/>
            <person name="Kudrna D."/>
            <person name="Luo M."/>
            <person name="Affourtit J."/>
            <person name="Desany B."/>
            <person name="Knight J."/>
            <person name="Niazi F."/>
            <person name="Egholm M."/>
            <person name="Wing R.A."/>
        </authorList>
    </citation>
    <scope>NUCLEOTIDE SEQUENCE [LARGE SCALE GENOMIC DNA]</scope>
    <source>
        <strain evidence="2">cv. IRGC 105608</strain>
    </source>
</reference>
<evidence type="ECO:0000313" key="3">
    <source>
        <dbReference type="Proteomes" id="UP000026960"/>
    </source>
</evidence>
<organism evidence="2">
    <name type="scientific">Oryza barthii</name>
    <dbReference type="NCBI Taxonomy" id="65489"/>
    <lineage>
        <taxon>Eukaryota</taxon>
        <taxon>Viridiplantae</taxon>
        <taxon>Streptophyta</taxon>
        <taxon>Embryophyta</taxon>
        <taxon>Tracheophyta</taxon>
        <taxon>Spermatophyta</taxon>
        <taxon>Magnoliopsida</taxon>
        <taxon>Liliopsida</taxon>
        <taxon>Poales</taxon>
        <taxon>Poaceae</taxon>
        <taxon>BOP clade</taxon>
        <taxon>Oryzoideae</taxon>
        <taxon>Oryzeae</taxon>
        <taxon>Oryzinae</taxon>
        <taxon>Oryza</taxon>
    </lineage>
</organism>
<dbReference type="HOGENOM" id="CLU_1637975_0_0_1"/>
<dbReference type="Gramene" id="OBART09G04580.1">
    <property type="protein sequence ID" value="OBART09G04580.1"/>
    <property type="gene ID" value="OBART09G04580"/>
</dbReference>
<dbReference type="Proteomes" id="UP000026960">
    <property type="component" value="Chromosome 9"/>
</dbReference>
<evidence type="ECO:0000313" key="2">
    <source>
        <dbReference type="EnsemblPlants" id="OBART09G04580.1"/>
    </source>
</evidence>
<reference evidence="2" key="2">
    <citation type="submission" date="2015-03" db="UniProtKB">
        <authorList>
            <consortium name="EnsemblPlants"/>
        </authorList>
    </citation>
    <scope>IDENTIFICATION</scope>
</reference>
<evidence type="ECO:0000256" key="1">
    <source>
        <dbReference type="SAM" id="MobiDB-lite"/>
    </source>
</evidence>
<sequence>MRQGWTQRVVQICPRLPRIWPREDQVFIFRGPSKKAWPNRKKNPNSLLSPLHSLSRPPNPTGDGAPASHDSGGRRSRDSRRRAFRLRPAAPPTYAPPTAFARRALSAPRQRGGPGRALSVPRRRVRPVPGGLLAPAVLPDARQGPDGGPAQAYPGFKSWVRH</sequence>
<dbReference type="PaxDb" id="65489-OBART09G04580.1"/>
<keyword evidence="3" id="KW-1185">Reference proteome</keyword>
<dbReference type="AlphaFoldDB" id="A0A0D3H4X5"/>
<accession>A0A0D3H4X5</accession>
<name>A0A0D3H4X5_9ORYZ</name>
<feature type="compositionally biased region" description="Low complexity" evidence="1">
    <location>
        <begin position="44"/>
        <end position="56"/>
    </location>
</feature>
<feature type="region of interest" description="Disordered" evidence="1">
    <location>
        <begin position="34"/>
        <end position="162"/>
    </location>
</feature>
<dbReference type="EnsemblPlants" id="OBART09G04580.1">
    <property type="protein sequence ID" value="OBART09G04580.1"/>
    <property type="gene ID" value="OBART09G04580"/>
</dbReference>
<proteinExistence type="predicted"/>
<protein>
    <submittedName>
        <fullName evidence="2">Uncharacterized protein</fullName>
    </submittedName>
</protein>